<dbReference type="InterPro" id="IPR006153">
    <property type="entry name" value="Cation/H_exchanger_TM"/>
</dbReference>
<evidence type="ECO:0000256" key="2">
    <source>
        <dbReference type="ARBA" id="ARBA00022448"/>
    </source>
</evidence>
<feature type="transmembrane region" description="Helical" evidence="10">
    <location>
        <begin position="306"/>
        <end position="326"/>
    </location>
</feature>
<feature type="transmembrane region" description="Helical" evidence="10">
    <location>
        <begin position="117"/>
        <end position="136"/>
    </location>
</feature>
<evidence type="ECO:0000256" key="9">
    <source>
        <dbReference type="ARBA" id="ARBA00023201"/>
    </source>
</evidence>
<gene>
    <name evidence="12" type="ORF">A2227_03830</name>
</gene>
<feature type="transmembrane region" description="Helical" evidence="10">
    <location>
        <begin position="240"/>
        <end position="260"/>
    </location>
</feature>
<accession>A0A1F5SLX3</accession>
<evidence type="ECO:0000256" key="8">
    <source>
        <dbReference type="ARBA" id="ARBA00023136"/>
    </source>
</evidence>
<proteinExistence type="predicted"/>
<reference evidence="12 13" key="1">
    <citation type="journal article" date="2016" name="Nat. Commun.">
        <title>Thousands of microbial genomes shed light on interconnected biogeochemical processes in an aquifer system.</title>
        <authorList>
            <person name="Anantharaman K."/>
            <person name="Brown C.T."/>
            <person name="Hug L.A."/>
            <person name="Sharon I."/>
            <person name="Castelle C.J."/>
            <person name="Probst A.J."/>
            <person name="Thomas B.C."/>
            <person name="Singh A."/>
            <person name="Wilkins M.J."/>
            <person name="Karaoz U."/>
            <person name="Brodie E.L."/>
            <person name="Williams K.H."/>
            <person name="Hubbard S.S."/>
            <person name="Banfield J.F."/>
        </authorList>
    </citation>
    <scope>NUCLEOTIDE SEQUENCE [LARGE SCALE GENOMIC DNA]</scope>
</reference>
<dbReference type="Proteomes" id="UP000178367">
    <property type="component" value="Unassembled WGS sequence"/>
</dbReference>
<keyword evidence="4 10" id="KW-0812">Transmembrane</keyword>
<name>A0A1F5SLX3_9BACT</name>
<feature type="transmembrane region" description="Helical" evidence="10">
    <location>
        <begin position="148"/>
        <end position="170"/>
    </location>
</feature>
<organism evidence="12 13">
    <name type="scientific">Candidatus Falkowbacteria bacterium RIFOXYA2_FULL_47_19</name>
    <dbReference type="NCBI Taxonomy" id="1797994"/>
    <lineage>
        <taxon>Bacteria</taxon>
        <taxon>Candidatus Falkowiibacteriota</taxon>
    </lineage>
</organism>
<keyword evidence="3" id="KW-0050">Antiport</keyword>
<dbReference type="Pfam" id="PF00999">
    <property type="entry name" value="Na_H_Exchanger"/>
    <property type="match status" value="1"/>
</dbReference>
<feature type="transmembrane region" description="Helical" evidence="10">
    <location>
        <begin position="29"/>
        <end position="49"/>
    </location>
</feature>
<dbReference type="STRING" id="1797994.A2227_03830"/>
<keyword evidence="5 10" id="KW-1133">Transmembrane helix</keyword>
<dbReference type="GO" id="GO:0015297">
    <property type="term" value="F:antiporter activity"/>
    <property type="evidence" value="ECO:0007669"/>
    <property type="project" value="UniProtKB-KW"/>
</dbReference>
<dbReference type="GO" id="GO:0016020">
    <property type="term" value="C:membrane"/>
    <property type="evidence" value="ECO:0007669"/>
    <property type="project" value="UniProtKB-SubCell"/>
</dbReference>
<dbReference type="GO" id="GO:1902600">
    <property type="term" value="P:proton transmembrane transport"/>
    <property type="evidence" value="ECO:0007669"/>
    <property type="project" value="InterPro"/>
</dbReference>
<dbReference type="InterPro" id="IPR038770">
    <property type="entry name" value="Na+/solute_symporter_sf"/>
</dbReference>
<evidence type="ECO:0000256" key="10">
    <source>
        <dbReference type="SAM" id="Phobius"/>
    </source>
</evidence>
<dbReference type="PANTHER" id="PTHR43562:SF3">
    <property type="entry name" value="SODIUM ION_PROTON EXCHANGER (EUROFUNG)"/>
    <property type="match status" value="1"/>
</dbReference>
<feature type="transmembrane region" description="Helical" evidence="10">
    <location>
        <begin position="87"/>
        <end position="111"/>
    </location>
</feature>
<dbReference type="Gene3D" id="1.20.1530.20">
    <property type="match status" value="1"/>
</dbReference>
<feature type="transmembrane region" description="Helical" evidence="10">
    <location>
        <begin position="6"/>
        <end position="22"/>
    </location>
</feature>
<keyword evidence="6" id="KW-0915">Sodium</keyword>
<dbReference type="AlphaFoldDB" id="A0A1F5SLX3"/>
<keyword evidence="9" id="KW-0739">Sodium transport</keyword>
<evidence type="ECO:0000256" key="7">
    <source>
        <dbReference type="ARBA" id="ARBA00023065"/>
    </source>
</evidence>
<comment type="caution">
    <text evidence="12">The sequence shown here is derived from an EMBL/GenBank/DDBJ whole genome shotgun (WGS) entry which is preliminary data.</text>
</comment>
<sequence length="334" mass="36916">MPLFLSITLIILISYVFTRLANRLHFSSVIGLIVAGLILAIPPIRSLVVAGHKEMFGGLANIGLVTLMFLAGFEVSWNMIIKERRGALVITLFTVATSLFLGFVVFTVLGFKISTSLIMGICFGITAESVKARVLMQMGKIRTRLGSLLMGTGIINDIIGVFMLILVAYFFTDNNISMEEVWLLGGMLAAFFIGIFVHCLFNRENRHLKRLENILLATIVPFLFVNIGLNFDLSSFRVDIPILVLVITTATVGQILGVFLTRPITRLSWSQLWLVGWGMNAKGAVELAIAYIAMTVGILPSNLYSALVVTTLVTTTMFQVVIFRMVKRDPEIMN</sequence>
<evidence type="ECO:0000313" key="13">
    <source>
        <dbReference type="Proteomes" id="UP000178367"/>
    </source>
</evidence>
<feature type="transmembrane region" description="Helical" evidence="10">
    <location>
        <begin position="182"/>
        <end position="201"/>
    </location>
</feature>
<evidence type="ECO:0000256" key="1">
    <source>
        <dbReference type="ARBA" id="ARBA00004141"/>
    </source>
</evidence>
<feature type="transmembrane region" description="Helical" evidence="10">
    <location>
        <begin position="272"/>
        <end position="294"/>
    </location>
</feature>
<keyword evidence="7" id="KW-0406">Ion transport</keyword>
<dbReference type="PANTHER" id="PTHR43562">
    <property type="entry name" value="NAPA-TYPE SODIUM/HYDROGEN ANTIPORTER"/>
    <property type="match status" value="1"/>
</dbReference>
<feature type="domain" description="Cation/H+ exchanger transmembrane" evidence="11">
    <location>
        <begin position="11"/>
        <end position="202"/>
    </location>
</feature>
<evidence type="ECO:0000256" key="4">
    <source>
        <dbReference type="ARBA" id="ARBA00022692"/>
    </source>
</evidence>
<feature type="transmembrane region" description="Helical" evidence="10">
    <location>
        <begin position="213"/>
        <end position="234"/>
    </location>
</feature>
<evidence type="ECO:0000313" key="12">
    <source>
        <dbReference type="EMBL" id="OGF27680.1"/>
    </source>
</evidence>
<evidence type="ECO:0000256" key="6">
    <source>
        <dbReference type="ARBA" id="ARBA00023053"/>
    </source>
</evidence>
<comment type="subcellular location">
    <subcellularLocation>
        <location evidence="1">Membrane</location>
        <topology evidence="1">Multi-pass membrane protein</topology>
    </subcellularLocation>
</comment>
<protein>
    <recommendedName>
        <fullName evidence="11">Cation/H+ exchanger transmembrane domain-containing protein</fullName>
    </recommendedName>
</protein>
<keyword evidence="8 10" id="KW-0472">Membrane</keyword>
<evidence type="ECO:0000256" key="5">
    <source>
        <dbReference type="ARBA" id="ARBA00022989"/>
    </source>
</evidence>
<keyword evidence="2" id="KW-0813">Transport</keyword>
<feature type="transmembrane region" description="Helical" evidence="10">
    <location>
        <begin position="55"/>
        <end position="75"/>
    </location>
</feature>
<dbReference type="GO" id="GO:0006814">
    <property type="term" value="P:sodium ion transport"/>
    <property type="evidence" value="ECO:0007669"/>
    <property type="project" value="UniProtKB-KW"/>
</dbReference>
<evidence type="ECO:0000256" key="3">
    <source>
        <dbReference type="ARBA" id="ARBA00022449"/>
    </source>
</evidence>
<dbReference type="EMBL" id="MFGB01000006">
    <property type="protein sequence ID" value="OGF27680.1"/>
    <property type="molecule type" value="Genomic_DNA"/>
</dbReference>
<evidence type="ECO:0000259" key="11">
    <source>
        <dbReference type="Pfam" id="PF00999"/>
    </source>
</evidence>